<comment type="caution">
    <text evidence="1">The sequence shown here is derived from an EMBL/GenBank/DDBJ whole genome shotgun (WGS) entry which is preliminary data.</text>
</comment>
<protein>
    <recommendedName>
        <fullName evidence="3">Discoidin domain-containing protein</fullName>
    </recommendedName>
</protein>
<dbReference type="RefSeq" id="WP_118259801.1">
    <property type="nucleotide sequence ID" value="NZ_DBFVFW010000120.1"/>
</dbReference>
<organism evidence="1 2">
    <name type="scientific">Butyricimonas virosa</name>
    <dbReference type="NCBI Taxonomy" id="544645"/>
    <lineage>
        <taxon>Bacteria</taxon>
        <taxon>Pseudomonadati</taxon>
        <taxon>Bacteroidota</taxon>
        <taxon>Bacteroidia</taxon>
        <taxon>Bacteroidales</taxon>
        <taxon>Odoribacteraceae</taxon>
        <taxon>Butyricimonas</taxon>
    </lineage>
</organism>
<sequence length="594" mass="70673">MEFTHFLKHYQNNRKELEKVLDHYSCSKTDSLKYKAAVFLIENMPKQYSYSGSFIEKFKIELNKHMELSFLSRKVIEILPFRYIDITSLLQYEHDIEIVKSDFLIYYIDYAFKLLGENPWLNQISFEDFCDYILPYRISHEALDQGWKDSLRQPLEGSLKEIIVFHDDKKYSSFHWSRNLGLMFDLHYASKDFNIANIHFERFECQNSSLAKLFFYRAIGVPAALEYIPAWANSNGHHYWVTIIDPRLRDVKFEEIVERKAPKIYRRTYSYNEIPISTKKEYIPDIFREPFYRDVTTNYMNTSDVNIEIDNLLQIKNDYGYLAVFNDLILRPVCWGKIENKKICFKNMGRDIVYFPIYYQNNEIHNMDYPFILYANGTTRKIIPDLTQKQRIYLKRKYPINSEKTVYGKKLIGGYFECSNDVSFKNATIVHHVVENPNLMCTKVPVCVHGKFRFWRFRNDRSADIAEISFFAKQQEIKGKVLTNDTLMYNLCDNNPLTYSSVRNVVVFDMGQPVSVTEIRYLPRNDANGIYPNNEYELFYYGIKGWESLGVKVANDDYIVFDSVPLNSLLWLHNRTTGREERIFTYEDGQQRFW</sequence>
<gene>
    <name evidence="1" type="ORF">DWW18_08015</name>
</gene>
<proteinExistence type="predicted"/>
<accession>A0A412X2S6</accession>
<dbReference type="Proteomes" id="UP000283589">
    <property type="component" value="Unassembled WGS sequence"/>
</dbReference>
<evidence type="ECO:0000313" key="1">
    <source>
        <dbReference type="EMBL" id="RGV34615.1"/>
    </source>
</evidence>
<evidence type="ECO:0008006" key="3">
    <source>
        <dbReference type="Google" id="ProtNLM"/>
    </source>
</evidence>
<dbReference type="PANTHER" id="PTHR35532">
    <property type="entry name" value="SIMILAR TO POLYHYDROXYALKANOATE DEPOLYMERASE"/>
    <property type="match status" value="1"/>
</dbReference>
<dbReference type="EMBL" id="QRZA01000007">
    <property type="protein sequence ID" value="RGV34615.1"/>
    <property type="molecule type" value="Genomic_DNA"/>
</dbReference>
<dbReference type="PANTHER" id="PTHR35532:SF5">
    <property type="entry name" value="CARBOHYDRATE-BINDING DOMAIN-CONTAINING PROTEIN"/>
    <property type="match status" value="1"/>
</dbReference>
<dbReference type="Gene3D" id="2.60.120.260">
    <property type="entry name" value="Galactose-binding domain-like"/>
    <property type="match status" value="1"/>
</dbReference>
<evidence type="ECO:0000313" key="2">
    <source>
        <dbReference type="Proteomes" id="UP000283589"/>
    </source>
</evidence>
<reference evidence="1 2" key="1">
    <citation type="submission" date="2018-08" db="EMBL/GenBank/DDBJ databases">
        <title>A genome reference for cultivated species of the human gut microbiota.</title>
        <authorList>
            <person name="Zou Y."/>
            <person name="Xue W."/>
            <person name="Luo G."/>
        </authorList>
    </citation>
    <scope>NUCLEOTIDE SEQUENCE [LARGE SCALE GENOMIC DNA]</scope>
    <source>
        <strain evidence="1 2">AF14-49</strain>
    </source>
</reference>
<name>A0A412X2S6_9BACT</name>
<dbReference type="AlphaFoldDB" id="A0A412X2S6"/>